<reference evidence="2" key="1">
    <citation type="submission" date="2022-11" db="UniProtKB">
        <authorList>
            <consortium name="WormBaseParasite"/>
        </authorList>
    </citation>
    <scope>IDENTIFICATION</scope>
</reference>
<keyword evidence="1" id="KW-1185">Reference proteome</keyword>
<dbReference type="Proteomes" id="UP000887574">
    <property type="component" value="Unplaced"/>
</dbReference>
<dbReference type="WBParaSite" id="jg16850">
    <property type="protein sequence ID" value="jg16850"/>
    <property type="gene ID" value="jg16850"/>
</dbReference>
<evidence type="ECO:0000313" key="2">
    <source>
        <dbReference type="WBParaSite" id="jg16850"/>
    </source>
</evidence>
<organism evidence="1 2">
    <name type="scientific">Ditylenchus dipsaci</name>
    <dbReference type="NCBI Taxonomy" id="166011"/>
    <lineage>
        <taxon>Eukaryota</taxon>
        <taxon>Metazoa</taxon>
        <taxon>Ecdysozoa</taxon>
        <taxon>Nematoda</taxon>
        <taxon>Chromadorea</taxon>
        <taxon>Rhabditida</taxon>
        <taxon>Tylenchina</taxon>
        <taxon>Tylenchomorpha</taxon>
        <taxon>Sphaerularioidea</taxon>
        <taxon>Anguinidae</taxon>
        <taxon>Anguininae</taxon>
        <taxon>Ditylenchus</taxon>
    </lineage>
</organism>
<dbReference type="AlphaFoldDB" id="A0A915D7K4"/>
<proteinExistence type="predicted"/>
<protein>
    <submittedName>
        <fullName evidence="2">Uncharacterized protein</fullName>
    </submittedName>
</protein>
<name>A0A915D7K4_9BILA</name>
<evidence type="ECO:0000313" key="1">
    <source>
        <dbReference type="Proteomes" id="UP000887574"/>
    </source>
</evidence>
<accession>A0A915D7K4</accession>
<sequence length="78" mass="9406">MGYEKHNEYTQFCNDLQQKSNVYIELLEFCNPAEQNDKTSSYWICEENTFNEFEAESLKQRYNRLRQASLLIEQPTRS</sequence>